<dbReference type="SUPFAM" id="SSF47240">
    <property type="entry name" value="Ferritin-like"/>
    <property type="match status" value="1"/>
</dbReference>
<dbReference type="Gene3D" id="1.20.1260.10">
    <property type="match status" value="1"/>
</dbReference>
<dbReference type="InterPro" id="IPR009078">
    <property type="entry name" value="Ferritin-like_SF"/>
</dbReference>
<proteinExistence type="predicted"/>
<sequence length="168" mass="18394">MSDLKDDLLRALRDAYATERHAERRLRTYAAGTVRYREINERIDADLTDALANQKSLAICLKRIDGSDALLQTIPDDPGDAIETDSIAQTEENVAKDLASLIALKHSEIASYTSLIAIAEASGFFETKSVCEGVVRRHVAMADWLIGRIPSTANASPERVQLLASATH</sequence>
<dbReference type="InterPro" id="IPR010287">
    <property type="entry name" value="DUF892_YciF-like"/>
</dbReference>
<gene>
    <name evidence="1" type="ORF">HHL24_00190</name>
</gene>
<dbReference type="Proteomes" id="UP000544134">
    <property type="component" value="Unassembled WGS sequence"/>
</dbReference>
<dbReference type="Pfam" id="PF05974">
    <property type="entry name" value="DUF892"/>
    <property type="match status" value="1"/>
</dbReference>
<protein>
    <submittedName>
        <fullName evidence="1">Ferritin-like domain-containing protein</fullName>
    </submittedName>
</protein>
<evidence type="ECO:0000313" key="1">
    <source>
        <dbReference type="EMBL" id="NML96386.1"/>
    </source>
</evidence>
<dbReference type="AlphaFoldDB" id="A0A848I9Q2"/>
<dbReference type="RefSeq" id="WP_169483374.1">
    <property type="nucleotide sequence ID" value="NZ_JABBGJ010000001.1"/>
</dbReference>
<keyword evidence="2" id="KW-1185">Reference proteome</keyword>
<name>A0A848I9Q2_9BURK</name>
<dbReference type="InterPro" id="IPR012347">
    <property type="entry name" value="Ferritin-like"/>
</dbReference>
<organism evidence="1 2">
    <name type="scientific">Paraburkholderia polaris</name>
    <dbReference type="NCBI Taxonomy" id="2728848"/>
    <lineage>
        <taxon>Bacteria</taxon>
        <taxon>Pseudomonadati</taxon>
        <taxon>Pseudomonadota</taxon>
        <taxon>Betaproteobacteria</taxon>
        <taxon>Burkholderiales</taxon>
        <taxon>Burkholderiaceae</taxon>
        <taxon>Paraburkholderia</taxon>
    </lineage>
</organism>
<reference evidence="1 2" key="1">
    <citation type="submission" date="2020-04" db="EMBL/GenBank/DDBJ databases">
        <title>Paraburkholderia sp. RP-4-7 isolated from soil.</title>
        <authorList>
            <person name="Dahal R.H."/>
        </authorList>
    </citation>
    <scope>NUCLEOTIDE SEQUENCE [LARGE SCALE GENOMIC DNA]</scope>
    <source>
        <strain evidence="1 2">RP-4-7</strain>
    </source>
</reference>
<evidence type="ECO:0000313" key="2">
    <source>
        <dbReference type="Proteomes" id="UP000544134"/>
    </source>
</evidence>
<dbReference type="EMBL" id="JABBGJ010000001">
    <property type="protein sequence ID" value="NML96386.1"/>
    <property type="molecule type" value="Genomic_DNA"/>
</dbReference>
<comment type="caution">
    <text evidence="1">The sequence shown here is derived from an EMBL/GenBank/DDBJ whole genome shotgun (WGS) entry which is preliminary data.</text>
</comment>
<accession>A0A848I9Q2</accession>